<dbReference type="STRING" id="578462.A0A0L0T4E8"/>
<accession>A0A0L0T4E8</accession>
<gene>
    <name evidence="8" type="ORF">AMAG_13794</name>
</gene>
<dbReference type="AlphaFoldDB" id="A0A0L0T4E8"/>
<feature type="chain" id="PRO_5005548467" description="Peptidase S8/S53 domain-containing protein" evidence="6">
    <location>
        <begin position="24"/>
        <end position="328"/>
    </location>
</feature>
<dbReference type="GO" id="GO:0005615">
    <property type="term" value="C:extracellular space"/>
    <property type="evidence" value="ECO:0007669"/>
    <property type="project" value="TreeGrafter"/>
</dbReference>
<feature type="domain" description="Peptidase S8/S53" evidence="7">
    <location>
        <begin position="126"/>
        <end position="300"/>
    </location>
</feature>
<evidence type="ECO:0000313" key="8">
    <source>
        <dbReference type="EMBL" id="KNE69434.1"/>
    </source>
</evidence>
<dbReference type="PROSITE" id="PS51892">
    <property type="entry name" value="SUBTILASE"/>
    <property type="match status" value="1"/>
</dbReference>
<dbReference type="InterPro" id="IPR036852">
    <property type="entry name" value="Peptidase_S8/S53_dom_sf"/>
</dbReference>
<keyword evidence="6" id="KW-0732">Signal</keyword>
<dbReference type="PROSITE" id="PS00138">
    <property type="entry name" value="SUBTILASE_SER"/>
    <property type="match status" value="1"/>
</dbReference>
<evidence type="ECO:0000256" key="2">
    <source>
        <dbReference type="ARBA" id="ARBA00022670"/>
    </source>
</evidence>
<sequence>MRHWTAAAVALLLLILIASTAAAFPPEPPTPPALPQRWIISLLPEADTAHALAQLAPLGLVLHRDRALTIGTYRALVVEPSATAAGTAVEMKCAPWTQRDPFAAGAKIATPLQPVAANVQCPTHPALDDKGQGSTSDVITALQWIADQVGTSSQLAIVNLSIGGFYSRALNDAVNAGAKNGLILIVAAGNESINACLTSPASATGAIAVGATNRDDRIARFSNVGACVEILAPGVNVTSASIRSKTAYIVESGTSFACPHVAGLLGLYAATTSLPALVERFDADGGWNAAAAKDALMKTLYDRAVKDQITIPFSVFSPTPNLLAQVWP</sequence>
<reference evidence="9" key="2">
    <citation type="submission" date="2009-11" db="EMBL/GenBank/DDBJ databases">
        <title>The Genome Sequence of Allomyces macrogynus strain ATCC 38327.</title>
        <authorList>
            <consortium name="The Broad Institute Genome Sequencing Platform"/>
            <person name="Russ C."/>
            <person name="Cuomo C."/>
            <person name="Shea T."/>
            <person name="Young S.K."/>
            <person name="Zeng Q."/>
            <person name="Koehrsen M."/>
            <person name="Haas B."/>
            <person name="Borodovsky M."/>
            <person name="Guigo R."/>
            <person name="Alvarado L."/>
            <person name="Berlin A."/>
            <person name="Borenstein D."/>
            <person name="Chen Z."/>
            <person name="Engels R."/>
            <person name="Freedman E."/>
            <person name="Gellesch M."/>
            <person name="Goldberg J."/>
            <person name="Griggs A."/>
            <person name="Gujja S."/>
            <person name="Heiman D."/>
            <person name="Hepburn T."/>
            <person name="Howarth C."/>
            <person name="Jen D."/>
            <person name="Larson L."/>
            <person name="Lewis B."/>
            <person name="Mehta T."/>
            <person name="Park D."/>
            <person name="Pearson M."/>
            <person name="Roberts A."/>
            <person name="Saif S."/>
            <person name="Shenoy N."/>
            <person name="Sisk P."/>
            <person name="Stolte C."/>
            <person name="Sykes S."/>
            <person name="Walk T."/>
            <person name="White J."/>
            <person name="Yandava C."/>
            <person name="Burger G."/>
            <person name="Gray M.W."/>
            <person name="Holland P.W.H."/>
            <person name="King N."/>
            <person name="Lang F.B.F."/>
            <person name="Roger A.J."/>
            <person name="Ruiz-Trillo I."/>
            <person name="Lander E."/>
            <person name="Nusbaum C."/>
        </authorList>
    </citation>
    <scope>NUCLEOTIDE SEQUENCE [LARGE SCALE GENOMIC DNA]</scope>
    <source>
        <strain evidence="9">ATCC 38327</strain>
    </source>
</reference>
<dbReference type="GO" id="GO:0006508">
    <property type="term" value="P:proteolysis"/>
    <property type="evidence" value="ECO:0007669"/>
    <property type="project" value="UniProtKB-KW"/>
</dbReference>
<comment type="similarity">
    <text evidence="1 5">Belongs to the peptidase S8 family.</text>
</comment>
<dbReference type="GO" id="GO:0004252">
    <property type="term" value="F:serine-type endopeptidase activity"/>
    <property type="evidence" value="ECO:0007669"/>
    <property type="project" value="InterPro"/>
</dbReference>
<feature type="signal peptide" evidence="6">
    <location>
        <begin position="1"/>
        <end position="23"/>
    </location>
</feature>
<dbReference type="VEuPathDB" id="FungiDB:AMAG_13794"/>
<dbReference type="eggNOG" id="KOG1153">
    <property type="taxonomic scope" value="Eukaryota"/>
</dbReference>
<dbReference type="SUPFAM" id="SSF52743">
    <property type="entry name" value="Subtilisin-like"/>
    <property type="match status" value="1"/>
</dbReference>
<dbReference type="Proteomes" id="UP000054350">
    <property type="component" value="Unassembled WGS sequence"/>
</dbReference>
<dbReference type="Pfam" id="PF00082">
    <property type="entry name" value="Peptidase_S8"/>
    <property type="match status" value="1"/>
</dbReference>
<proteinExistence type="inferred from homology"/>
<evidence type="ECO:0000256" key="6">
    <source>
        <dbReference type="SAM" id="SignalP"/>
    </source>
</evidence>
<evidence type="ECO:0000256" key="4">
    <source>
        <dbReference type="ARBA" id="ARBA00022825"/>
    </source>
</evidence>
<evidence type="ECO:0000313" key="9">
    <source>
        <dbReference type="Proteomes" id="UP000054350"/>
    </source>
</evidence>
<dbReference type="PANTHER" id="PTHR43806">
    <property type="entry name" value="PEPTIDASE S8"/>
    <property type="match status" value="1"/>
</dbReference>
<evidence type="ECO:0000256" key="3">
    <source>
        <dbReference type="ARBA" id="ARBA00022801"/>
    </source>
</evidence>
<keyword evidence="3" id="KW-0378">Hydrolase</keyword>
<evidence type="ECO:0000256" key="5">
    <source>
        <dbReference type="PROSITE-ProRule" id="PRU01240"/>
    </source>
</evidence>
<dbReference type="EMBL" id="GG745360">
    <property type="protein sequence ID" value="KNE69434.1"/>
    <property type="molecule type" value="Genomic_DNA"/>
</dbReference>
<dbReference type="InterPro" id="IPR000209">
    <property type="entry name" value="Peptidase_S8/S53_dom"/>
</dbReference>
<comment type="caution">
    <text evidence="5">Lacks conserved residue(s) required for the propagation of feature annotation.</text>
</comment>
<dbReference type="OrthoDB" id="206201at2759"/>
<organism evidence="8 9">
    <name type="scientific">Allomyces macrogynus (strain ATCC 38327)</name>
    <name type="common">Allomyces javanicus var. macrogynus</name>
    <dbReference type="NCBI Taxonomy" id="578462"/>
    <lineage>
        <taxon>Eukaryota</taxon>
        <taxon>Fungi</taxon>
        <taxon>Fungi incertae sedis</taxon>
        <taxon>Blastocladiomycota</taxon>
        <taxon>Blastocladiomycetes</taxon>
        <taxon>Blastocladiales</taxon>
        <taxon>Blastocladiaceae</taxon>
        <taxon>Allomyces</taxon>
    </lineage>
</organism>
<dbReference type="Gene3D" id="3.40.50.200">
    <property type="entry name" value="Peptidase S8/S53 domain"/>
    <property type="match status" value="1"/>
</dbReference>
<dbReference type="InterPro" id="IPR023828">
    <property type="entry name" value="Peptidase_S8_Ser-AS"/>
</dbReference>
<evidence type="ECO:0000256" key="1">
    <source>
        <dbReference type="ARBA" id="ARBA00011073"/>
    </source>
</evidence>
<dbReference type="PANTHER" id="PTHR43806:SF11">
    <property type="entry name" value="CEREVISIN-RELATED"/>
    <property type="match status" value="1"/>
</dbReference>
<dbReference type="InterPro" id="IPR050131">
    <property type="entry name" value="Peptidase_S8_subtilisin-like"/>
</dbReference>
<name>A0A0L0T4E8_ALLM3</name>
<keyword evidence="9" id="KW-1185">Reference proteome</keyword>
<reference evidence="8 9" key="1">
    <citation type="submission" date="2009-11" db="EMBL/GenBank/DDBJ databases">
        <title>Annotation of Allomyces macrogynus ATCC 38327.</title>
        <authorList>
            <consortium name="The Broad Institute Genome Sequencing Platform"/>
            <person name="Russ C."/>
            <person name="Cuomo C."/>
            <person name="Burger G."/>
            <person name="Gray M.W."/>
            <person name="Holland P.W.H."/>
            <person name="King N."/>
            <person name="Lang F.B.F."/>
            <person name="Roger A.J."/>
            <person name="Ruiz-Trillo I."/>
            <person name="Young S.K."/>
            <person name="Zeng Q."/>
            <person name="Gargeya S."/>
            <person name="Fitzgerald M."/>
            <person name="Haas B."/>
            <person name="Abouelleil A."/>
            <person name="Alvarado L."/>
            <person name="Arachchi H.M."/>
            <person name="Berlin A."/>
            <person name="Chapman S.B."/>
            <person name="Gearin G."/>
            <person name="Goldberg J."/>
            <person name="Griggs A."/>
            <person name="Gujja S."/>
            <person name="Hansen M."/>
            <person name="Heiman D."/>
            <person name="Howarth C."/>
            <person name="Larimer J."/>
            <person name="Lui A."/>
            <person name="MacDonald P.J.P."/>
            <person name="McCowen C."/>
            <person name="Montmayeur A."/>
            <person name="Murphy C."/>
            <person name="Neiman D."/>
            <person name="Pearson M."/>
            <person name="Priest M."/>
            <person name="Roberts A."/>
            <person name="Saif S."/>
            <person name="Shea T."/>
            <person name="Sisk P."/>
            <person name="Stolte C."/>
            <person name="Sykes S."/>
            <person name="Wortman J."/>
            <person name="Nusbaum C."/>
            <person name="Birren B."/>
        </authorList>
    </citation>
    <scope>NUCLEOTIDE SEQUENCE [LARGE SCALE GENOMIC DNA]</scope>
    <source>
        <strain evidence="8 9">ATCC 38327</strain>
    </source>
</reference>
<keyword evidence="2" id="KW-0645">Protease</keyword>
<keyword evidence="4" id="KW-0720">Serine protease</keyword>
<protein>
    <recommendedName>
        <fullName evidence="7">Peptidase S8/S53 domain-containing protein</fullName>
    </recommendedName>
</protein>
<evidence type="ECO:0000259" key="7">
    <source>
        <dbReference type="Pfam" id="PF00082"/>
    </source>
</evidence>